<keyword evidence="3" id="KW-1185">Reference proteome</keyword>
<name>A0A8R7PQQ8_TRIUA</name>
<sequence>MYSTSRSTIRDDRGNEQAWREARRQGEERARRECRPAGSGTSAIFSFGVYRNYQTYHISAIIFDNIREHTNHRACLRYFVTSSSLDKKS</sequence>
<reference evidence="2" key="2">
    <citation type="submission" date="2018-03" db="EMBL/GenBank/DDBJ databases">
        <title>The Triticum urartu genome reveals the dynamic nature of wheat genome evolution.</title>
        <authorList>
            <person name="Ling H."/>
            <person name="Ma B."/>
            <person name="Shi X."/>
            <person name="Liu H."/>
            <person name="Dong L."/>
            <person name="Sun H."/>
            <person name="Cao Y."/>
            <person name="Gao Q."/>
            <person name="Zheng S."/>
            <person name="Li Y."/>
            <person name="Yu Y."/>
            <person name="Du H."/>
            <person name="Qi M."/>
            <person name="Li Y."/>
            <person name="Yu H."/>
            <person name="Cui Y."/>
            <person name="Wang N."/>
            <person name="Chen C."/>
            <person name="Wu H."/>
            <person name="Zhao Y."/>
            <person name="Zhang J."/>
            <person name="Li Y."/>
            <person name="Zhou W."/>
            <person name="Zhang B."/>
            <person name="Hu W."/>
            <person name="Eijk M."/>
            <person name="Tang J."/>
            <person name="Witsenboer H."/>
            <person name="Zhao S."/>
            <person name="Li Z."/>
            <person name="Zhang A."/>
            <person name="Wang D."/>
            <person name="Liang C."/>
        </authorList>
    </citation>
    <scope>NUCLEOTIDE SEQUENCE [LARGE SCALE GENOMIC DNA]</scope>
    <source>
        <strain evidence="2">cv. G1812</strain>
    </source>
</reference>
<organism evidence="2 3">
    <name type="scientific">Triticum urartu</name>
    <name type="common">Red wild einkorn</name>
    <name type="synonym">Crithodium urartu</name>
    <dbReference type="NCBI Taxonomy" id="4572"/>
    <lineage>
        <taxon>Eukaryota</taxon>
        <taxon>Viridiplantae</taxon>
        <taxon>Streptophyta</taxon>
        <taxon>Embryophyta</taxon>
        <taxon>Tracheophyta</taxon>
        <taxon>Spermatophyta</taxon>
        <taxon>Magnoliopsida</taxon>
        <taxon>Liliopsida</taxon>
        <taxon>Poales</taxon>
        <taxon>Poaceae</taxon>
        <taxon>BOP clade</taxon>
        <taxon>Pooideae</taxon>
        <taxon>Triticodae</taxon>
        <taxon>Triticeae</taxon>
        <taxon>Triticinae</taxon>
        <taxon>Triticum</taxon>
    </lineage>
</organism>
<feature type="compositionally biased region" description="Basic and acidic residues" evidence="1">
    <location>
        <begin position="8"/>
        <end position="35"/>
    </location>
</feature>
<dbReference type="Gramene" id="TuG1812G0300001551.01.T01">
    <property type="protein sequence ID" value="TuG1812G0300001551.01.T01.cds431216"/>
    <property type="gene ID" value="TuG1812G0300001551.01"/>
</dbReference>
<evidence type="ECO:0000313" key="3">
    <source>
        <dbReference type="Proteomes" id="UP000015106"/>
    </source>
</evidence>
<accession>A0A8R7PQQ8</accession>
<reference evidence="3" key="1">
    <citation type="journal article" date="2013" name="Nature">
        <title>Draft genome of the wheat A-genome progenitor Triticum urartu.</title>
        <authorList>
            <person name="Ling H.Q."/>
            <person name="Zhao S."/>
            <person name="Liu D."/>
            <person name="Wang J."/>
            <person name="Sun H."/>
            <person name="Zhang C."/>
            <person name="Fan H."/>
            <person name="Li D."/>
            <person name="Dong L."/>
            <person name="Tao Y."/>
            <person name="Gao C."/>
            <person name="Wu H."/>
            <person name="Li Y."/>
            <person name="Cui Y."/>
            <person name="Guo X."/>
            <person name="Zheng S."/>
            <person name="Wang B."/>
            <person name="Yu K."/>
            <person name="Liang Q."/>
            <person name="Yang W."/>
            <person name="Lou X."/>
            <person name="Chen J."/>
            <person name="Feng M."/>
            <person name="Jian J."/>
            <person name="Zhang X."/>
            <person name="Luo G."/>
            <person name="Jiang Y."/>
            <person name="Liu J."/>
            <person name="Wang Z."/>
            <person name="Sha Y."/>
            <person name="Zhang B."/>
            <person name="Wu H."/>
            <person name="Tang D."/>
            <person name="Shen Q."/>
            <person name="Xue P."/>
            <person name="Zou S."/>
            <person name="Wang X."/>
            <person name="Liu X."/>
            <person name="Wang F."/>
            <person name="Yang Y."/>
            <person name="An X."/>
            <person name="Dong Z."/>
            <person name="Zhang K."/>
            <person name="Zhang X."/>
            <person name="Luo M.C."/>
            <person name="Dvorak J."/>
            <person name="Tong Y."/>
            <person name="Wang J."/>
            <person name="Yang H."/>
            <person name="Li Z."/>
            <person name="Wang D."/>
            <person name="Zhang A."/>
            <person name="Wang J."/>
        </authorList>
    </citation>
    <scope>NUCLEOTIDE SEQUENCE</scope>
    <source>
        <strain evidence="3">cv. G1812</strain>
    </source>
</reference>
<reference evidence="2" key="3">
    <citation type="submission" date="2022-06" db="UniProtKB">
        <authorList>
            <consortium name="EnsemblPlants"/>
        </authorList>
    </citation>
    <scope>IDENTIFICATION</scope>
</reference>
<dbReference type="AlphaFoldDB" id="A0A8R7PQQ8"/>
<dbReference type="EnsemblPlants" id="TuG1812G0300001551.01.T01">
    <property type="protein sequence ID" value="TuG1812G0300001551.01.T01.cds431216"/>
    <property type="gene ID" value="TuG1812G0300001551.01"/>
</dbReference>
<evidence type="ECO:0000313" key="2">
    <source>
        <dbReference type="EnsemblPlants" id="TuG1812G0300001551.01.T01.cds431216"/>
    </source>
</evidence>
<feature type="region of interest" description="Disordered" evidence="1">
    <location>
        <begin position="1"/>
        <end position="42"/>
    </location>
</feature>
<evidence type="ECO:0000256" key="1">
    <source>
        <dbReference type="SAM" id="MobiDB-lite"/>
    </source>
</evidence>
<dbReference type="Proteomes" id="UP000015106">
    <property type="component" value="Chromosome 3"/>
</dbReference>
<proteinExistence type="predicted"/>
<protein>
    <submittedName>
        <fullName evidence="2">Uncharacterized protein</fullName>
    </submittedName>
</protein>